<evidence type="ECO:0000256" key="3">
    <source>
        <dbReference type="ARBA" id="ARBA00049244"/>
    </source>
</evidence>
<reference evidence="4 5" key="1">
    <citation type="submission" date="2018-12" db="EMBL/GenBank/DDBJ databases">
        <authorList>
            <person name="Li A."/>
            <person name="Zhang M."/>
            <person name="Zhu H."/>
        </authorList>
    </citation>
    <scope>NUCLEOTIDE SEQUENCE [LARGE SCALE GENOMIC DNA]</scope>
    <source>
        <strain evidence="4 5">R04H25</strain>
    </source>
</reference>
<dbReference type="SUPFAM" id="SSF52540">
    <property type="entry name" value="P-loop containing nucleoside triphosphate hydrolases"/>
    <property type="match status" value="1"/>
</dbReference>
<dbReference type="Gene3D" id="3.40.50.300">
    <property type="entry name" value="P-loop containing nucleotide triphosphate hydrolases"/>
    <property type="match status" value="1"/>
</dbReference>
<dbReference type="GO" id="GO:0003887">
    <property type="term" value="F:DNA-directed DNA polymerase activity"/>
    <property type="evidence" value="ECO:0007669"/>
    <property type="project" value="UniProtKB-KW"/>
</dbReference>
<dbReference type="GO" id="GO:0006261">
    <property type="term" value="P:DNA-templated DNA replication"/>
    <property type="evidence" value="ECO:0007669"/>
    <property type="project" value="TreeGrafter"/>
</dbReference>
<dbReference type="InterPro" id="IPR027417">
    <property type="entry name" value="P-loop_NTPase"/>
</dbReference>
<keyword evidence="2" id="KW-0548">Nucleotidyltransferase</keyword>
<dbReference type="PANTHER" id="PTHR11669">
    <property type="entry name" value="REPLICATION FACTOR C / DNA POLYMERASE III GAMMA-TAU SUBUNIT"/>
    <property type="match status" value="1"/>
</dbReference>
<organism evidence="4 5">
    <name type="scientific">Pseudidiomarina gelatinasegens</name>
    <dbReference type="NCBI Taxonomy" id="2487740"/>
    <lineage>
        <taxon>Bacteria</taxon>
        <taxon>Pseudomonadati</taxon>
        <taxon>Pseudomonadota</taxon>
        <taxon>Gammaproteobacteria</taxon>
        <taxon>Alteromonadales</taxon>
        <taxon>Idiomarinaceae</taxon>
        <taxon>Pseudidiomarina</taxon>
    </lineage>
</organism>
<dbReference type="OrthoDB" id="9811073at2"/>
<dbReference type="PANTHER" id="PTHR11669:SF8">
    <property type="entry name" value="DNA POLYMERASE III SUBUNIT DELTA"/>
    <property type="match status" value="1"/>
</dbReference>
<dbReference type="GO" id="GO:0009360">
    <property type="term" value="C:DNA polymerase III complex"/>
    <property type="evidence" value="ECO:0007669"/>
    <property type="project" value="TreeGrafter"/>
</dbReference>
<dbReference type="Pfam" id="PF13177">
    <property type="entry name" value="DNA_pol3_delta2"/>
    <property type="match status" value="1"/>
</dbReference>
<name>A0A443Z617_9GAMM</name>
<evidence type="ECO:0000256" key="2">
    <source>
        <dbReference type="ARBA" id="ARBA00022932"/>
    </source>
</evidence>
<sequence length="321" mass="36691">MSLPWLRESWRQVVSDYQQQRFGHAHCIPAREGLGAEAYTQALAHYLLCLQPTQRACGRCKSCLLVQSETHPDYYVLRSEDNRAIGVDKIRELTQALQQTASQHGAKVAWIKNAERMTTEAANALLKTLEEPTANTYIILSPERTSALLPTIRSRMRLHTLNEPSWPEIEAWLVQQLGRSLTPEEQLRSQQFLGAPLHALAALKGEVSDNIDYVGRLAQACCVDSKWPLPTKSDWAGWLDASEAWLHELIRIKQRVAQQRLRFPGSYQLAVDWLQREQITVAEINAWLALCYNLRKTTSEQAGLNVPLLLQQQWLQWKHKP</sequence>
<keyword evidence="2" id="KW-0239">DNA-directed DNA polymerase</keyword>
<dbReference type="Proteomes" id="UP000288789">
    <property type="component" value="Unassembled WGS sequence"/>
</dbReference>
<accession>A0A443Z617</accession>
<dbReference type="InterPro" id="IPR050238">
    <property type="entry name" value="DNA_Rep/Repair_Clamp_Loader"/>
</dbReference>
<evidence type="ECO:0000313" key="4">
    <source>
        <dbReference type="EMBL" id="RWU12219.1"/>
    </source>
</evidence>
<evidence type="ECO:0000313" key="5">
    <source>
        <dbReference type="Proteomes" id="UP000288789"/>
    </source>
</evidence>
<keyword evidence="2" id="KW-0808">Transferase</keyword>
<comment type="catalytic activity">
    <reaction evidence="3">
        <text>DNA(n) + a 2'-deoxyribonucleoside 5'-triphosphate = DNA(n+1) + diphosphate</text>
        <dbReference type="Rhea" id="RHEA:22508"/>
        <dbReference type="Rhea" id="RHEA-COMP:17339"/>
        <dbReference type="Rhea" id="RHEA-COMP:17340"/>
        <dbReference type="ChEBI" id="CHEBI:33019"/>
        <dbReference type="ChEBI" id="CHEBI:61560"/>
        <dbReference type="ChEBI" id="CHEBI:173112"/>
        <dbReference type="EC" id="2.7.7.7"/>
    </reaction>
</comment>
<gene>
    <name evidence="4" type="ORF">EGC76_03260</name>
</gene>
<dbReference type="AlphaFoldDB" id="A0A443Z617"/>
<dbReference type="RefSeq" id="WP_128351585.1">
    <property type="nucleotide sequence ID" value="NZ_CAXBCQ010000011.1"/>
</dbReference>
<keyword evidence="5" id="KW-1185">Reference proteome</keyword>
<evidence type="ECO:0000256" key="1">
    <source>
        <dbReference type="ARBA" id="ARBA00012417"/>
    </source>
</evidence>
<comment type="caution">
    <text evidence="4">The sequence shown here is derived from an EMBL/GenBank/DDBJ whole genome shotgun (WGS) entry which is preliminary data.</text>
</comment>
<dbReference type="EC" id="2.7.7.7" evidence="1"/>
<protein>
    <recommendedName>
        <fullName evidence="1">DNA-directed DNA polymerase</fullName>
        <ecNumber evidence="1">2.7.7.7</ecNumber>
    </recommendedName>
</protein>
<proteinExistence type="predicted"/>
<dbReference type="EMBL" id="RSFE01000002">
    <property type="protein sequence ID" value="RWU12219.1"/>
    <property type="molecule type" value="Genomic_DNA"/>
</dbReference>